<dbReference type="eggNOG" id="ENOG5032U25">
    <property type="taxonomic scope" value="Bacteria"/>
</dbReference>
<gene>
    <name evidence="1" type="ORF">Cri9333_3412</name>
</gene>
<sequence>MTNEPRINKESAIVEISQETRNLVDDKMAGEPEDLKREVMALIDAIKKRAQVEAQSAGHLSQDAYLNALTKAREAVTHARTSIETNQPLLEKDRIEYSFKLIQMEAEKNWESIVKEVSTLGDRLTDAAKAAWEALTAPRHHS</sequence>
<name>K9W464_9CYAN</name>
<dbReference type="KEGG" id="cep:Cri9333_3412"/>
<dbReference type="AlphaFoldDB" id="K9W464"/>
<accession>K9W464</accession>
<dbReference type="EMBL" id="CP003620">
    <property type="protein sequence ID" value="AFZ14240.1"/>
    <property type="molecule type" value="Genomic_DNA"/>
</dbReference>
<dbReference type="PATRIC" id="fig|1173022.3.peg.3685"/>
<evidence type="ECO:0000313" key="1">
    <source>
        <dbReference type="EMBL" id="AFZ14240.1"/>
    </source>
</evidence>
<evidence type="ECO:0000313" key="2">
    <source>
        <dbReference type="Proteomes" id="UP000010472"/>
    </source>
</evidence>
<reference evidence="1 2" key="1">
    <citation type="submission" date="2012-06" db="EMBL/GenBank/DDBJ databases">
        <title>Finished chromosome of genome of Crinalium epipsammum PCC 9333.</title>
        <authorList>
            <consortium name="US DOE Joint Genome Institute"/>
            <person name="Gugger M."/>
            <person name="Coursin T."/>
            <person name="Rippka R."/>
            <person name="Tandeau De Marsac N."/>
            <person name="Huntemann M."/>
            <person name="Wei C.-L."/>
            <person name="Han J."/>
            <person name="Detter J.C."/>
            <person name="Han C."/>
            <person name="Tapia R."/>
            <person name="Davenport K."/>
            <person name="Daligault H."/>
            <person name="Erkkila T."/>
            <person name="Gu W."/>
            <person name="Munk A.C.C."/>
            <person name="Teshima H."/>
            <person name="Xu Y."/>
            <person name="Chain P."/>
            <person name="Chen A."/>
            <person name="Krypides N."/>
            <person name="Mavromatis K."/>
            <person name="Markowitz V."/>
            <person name="Szeto E."/>
            <person name="Ivanova N."/>
            <person name="Mikhailova N."/>
            <person name="Ovchinnikova G."/>
            <person name="Pagani I."/>
            <person name="Pati A."/>
            <person name="Goodwin L."/>
            <person name="Peters L."/>
            <person name="Pitluck S."/>
            <person name="Woyke T."/>
            <person name="Kerfeld C."/>
        </authorList>
    </citation>
    <scope>NUCLEOTIDE SEQUENCE [LARGE SCALE GENOMIC DNA]</scope>
    <source>
        <strain evidence="1 2">PCC 9333</strain>
    </source>
</reference>
<keyword evidence="2" id="KW-1185">Reference proteome</keyword>
<dbReference type="RefSeq" id="WP_015204346.1">
    <property type="nucleotide sequence ID" value="NC_019753.1"/>
</dbReference>
<dbReference type="Proteomes" id="UP000010472">
    <property type="component" value="Chromosome"/>
</dbReference>
<organism evidence="1 2">
    <name type="scientific">Crinalium epipsammum PCC 9333</name>
    <dbReference type="NCBI Taxonomy" id="1173022"/>
    <lineage>
        <taxon>Bacteria</taxon>
        <taxon>Bacillati</taxon>
        <taxon>Cyanobacteriota</taxon>
        <taxon>Cyanophyceae</taxon>
        <taxon>Gomontiellales</taxon>
        <taxon>Gomontiellaceae</taxon>
        <taxon>Crinalium</taxon>
    </lineage>
</organism>
<proteinExistence type="predicted"/>
<dbReference type="HOGENOM" id="CLU_147384_0_0_3"/>
<dbReference type="OrthoDB" id="463986at2"/>
<protein>
    <submittedName>
        <fullName evidence="1">Uncharacterized protein</fullName>
    </submittedName>
</protein>